<feature type="transmembrane region" description="Helical" evidence="1">
    <location>
        <begin position="152"/>
        <end position="171"/>
    </location>
</feature>
<feature type="transmembrane region" description="Helical" evidence="1">
    <location>
        <begin position="100"/>
        <end position="126"/>
    </location>
</feature>
<keyword evidence="1" id="KW-0812">Transmembrane</keyword>
<comment type="caution">
    <text evidence="2">The sequence shown here is derived from an EMBL/GenBank/DDBJ whole genome shotgun (WGS) entry which is preliminary data.</text>
</comment>
<proteinExistence type="predicted"/>
<evidence type="ECO:0000313" key="2">
    <source>
        <dbReference type="EMBL" id="KID83940.1"/>
    </source>
</evidence>
<accession>A0A0B4GAU1</accession>
<keyword evidence="3" id="KW-1185">Reference proteome</keyword>
<evidence type="ECO:0000256" key="1">
    <source>
        <dbReference type="SAM" id="Phobius"/>
    </source>
</evidence>
<evidence type="ECO:0000313" key="3">
    <source>
        <dbReference type="Proteomes" id="UP000031192"/>
    </source>
</evidence>
<gene>
    <name evidence="2" type="ORF">MGU_08812</name>
</gene>
<reference evidence="2 3" key="1">
    <citation type="journal article" date="2014" name="Proc. Natl. Acad. Sci. U.S.A.">
        <title>Trajectory and genomic determinants of fungal-pathogen speciation and host adaptation.</title>
        <authorList>
            <person name="Hu X."/>
            <person name="Xiao G."/>
            <person name="Zheng P."/>
            <person name="Shang Y."/>
            <person name="Su Y."/>
            <person name="Zhang X."/>
            <person name="Liu X."/>
            <person name="Zhan S."/>
            <person name="St Leger R.J."/>
            <person name="Wang C."/>
        </authorList>
    </citation>
    <scope>NUCLEOTIDE SEQUENCE [LARGE SCALE GENOMIC DNA]</scope>
    <source>
        <strain evidence="2 3">ARSEF 977</strain>
    </source>
</reference>
<dbReference type="HOGENOM" id="CLU_1195331_0_0_1"/>
<protein>
    <submittedName>
        <fullName evidence="2">LysM domain protein</fullName>
    </submittedName>
</protein>
<keyword evidence="1" id="KW-0472">Membrane</keyword>
<sequence length="209" mass="22931">MAFLKIESSLRITMNYPKLKDNFKLTDPSSVIKNAYDKTKALLAETEMQMTMADFHFASWSDTANTLVLPAMSLSAAVENMEGIVKIANQKIEQERKEGIAAIVTAVFFFIPFVGEGAGAIGLATLRTIIDLAGTFADIGYGIYDTLQDPKYALSNILGIIFAGGSLKGAFRAASAEWRTLKQDKIKNLPQTFLKDVTVMRKMQASCKL</sequence>
<dbReference type="AlphaFoldDB" id="A0A0B4GAU1"/>
<dbReference type="EMBL" id="AZNH01000050">
    <property type="protein sequence ID" value="KID83940.1"/>
    <property type="molecule type" value="Genomic_DNA"/>
</dbReference>
<organism evidence="2 3">
    <name type="scientific">Metarhizium guizhouense (strain ARSEF 977)</name>
    <dbReference type="NCBI Taxonomy" id="1276136"/>
    <lineage>
        <taxon>Eukaryota</taxon>
        <taxon>Fungi</taxon>
        <taxon>Dikarya</taxon>
        <taxon>Ascomycota</taxon>
        <taxon>Pezizomycotina</taxon>
        <taxon>Sordariomycetes</taxon>
        <taxon>Hypocreomycetidae</taxon>
        <taxon>Hypocreales</taxon>
        <taxon>Clavicipitaceae</taxon>
        <taxon>Metarhizium</taxon>
    </lineage>
</organism>
<dbReference type="Proteomes" id="UP000031192">
    <property type="component" value="Unassembled WGS sequence"/>
</dbReference>
<keyword evidence="1" id="KW-1133">Transmembrane helix</keyword>
<name>A0A0B4GAU1_METGA</name>